<reference evidence="3" key="1">
    <citation type="journal article" date="2019" name="Nat. Commun.">
        <title>The genome of broomcorn millet.</title>
        <authorList>
            <person name="Zou C."/>
            <person name="Miki D."/>
            <person name="Li D."/>
            <person name="Tang Q."/>
            <person name="Xiao L."/>
            <person name="Rajput S."/>
            <person name="Deng P."/>
            <person name="Jia W."/>
            <person name="Huang R."/>
            <person name="Zhang M."/>
            <person name="Sun Y."/>
            <person name="Hu J."/>
            <person name="Fu X."/>
            <person name="Schnable P.S."/>
            <person name="Li F."/>
            <person name="Zhang H."/>
            <person name="Feng B."/>
            <person name="Zhu X."/>
            <person name="Liu R."/>
            <person name="Schnable J.C."/>
            <person name="Zhu J.-K."/>
            <person name="Zhang H."/>
        </authorList>
    </citation>
    <scope>NUCLEOTIDE SEQUENCE [LARGE SCALE GENOMIC DNA]</scope>
</reference>
<proteinExistence type="predicted"/>
<keyword evidence="3" id="KW-1185">Reference proteome</keyword>
<comment type="caution">
    <text evidence="2">The sequence shown here is derived from an EMBL/GenBank/DDBJ whole genome shotgun (WGS) entry which is preliminary data.</text>
</comment>
<dbReference type="Proteomes" id="UP000275267">
    <property type="component" value="Unassembled WGS sequence"/>
</dbReference>
<feature type="region of interest" description="Disordered" evidence="1">
    <location>
        <begin position="42"/>
        <end position="95"/>
    </location>
</feature>
<accession>A0A3L6RDJ7</accession>
<evidence type="ECO:0000313" key="2">
    <source>
        <dbReference type="EMBL" id="RLN00352.1"/>
    </source>
</evidence>
<sequence length="95" mass="10423">MQLESRRKEGVRPSGVRGRERRGGGWLGLPWLEKTERTAVLRRSSASNTIYQYQEDGEESDTSNEGGNDSDAGDDDDAALGEPTHAEQLLPSGDF</sequence>
<name>A0A3L6RDJ7_PANMI</name>
<dbReference type="AlphaFoldDB" id="A0A3L6RDJ7"/>
<gene>
    <name evidence="2" type="ORF">C2845_PM06G13590</name>
</gene>
<feature type="region of interest" description="Disordered" evidence="1">
    <location>
        <begin position="1"/>
        <end position="28"/>
    </location>
</feature>
<feature type="compositionally biased region" description="Basic and acidic residues" evidence="1">
    <location>
        <begin position="1"/>
        <end position="23"/>
    </location>
</feature>
<organism evidence="2 3">
    <name type="scientific">Panicum miliaceum</name>
    <name type="common">Proso millet</name>
    <name type="synonym">Broomcorn millet</name>
    <dbReference type="NCBI Taxonomy" id="4540"/>
    <lineage>
        <taxon>Eukaryota</taxon>
        <taxon>Viridiplantae</taxon>
        <taxon>Streptophyta</taxon>
        <taxon>Embryophyta</taxon>
        <taxon>Tracheophyta</taxon>
        <taxon>Spermatophyta</taxon>
        <taxon>Magnoliopsida</taxon>
        <taxon>Liliopsida</taxon>
        <taxon>Poales</taxon>
        <taxon>Poaceae</taxon>
        <taxon>PACMAD clade</taxon>
        <taxon>Panicoideae</taxon>
        <taxon>Panicodae</taxon>
        <taxon>Paniceae</taxon>
        <taxon>Panicinae</taxon>
        <taxon>Panicum</taxon>
        <taxon>Panicum sect. Panicum</taxon>
    </lineage>
</organism>
<evidence type="ECO:0000256" key="1">
    <source>
        <dbReference type="SAM" id="MobiDB-lite"/>
    </source>
</evidence>
<evidence type="ECO:0000313" key="3">
    <source>
        <dbReference type="Proteomes" id="UP000275267"/>
    </source>
</evidence>
<dbReference type="EMBL" id="PQIB02000009">
    <property type="protein sequence ID" value="RLN00352.1"/>
    <property type="molecule type" value="Genomic_DNA"/>
</dbReference>
<protein>
    <submittedName>
        <fullName evidence="2">Uncharacterized protein</fullName>
    </submittedName>
</protein>